<dbReference type="PANTHER" id="PTHR31107:SF2">
    <property type="entry name" value="CYTOCHROME C OXIDASE ASSEMBLY FACTOR 8"/>
    <property type="match status" value="1"/>
</dbReference>
<accession>A0ABR3ACD0</accession>
<keyword evidence="6" id="KW-0472">Membrane</keyword>
<evidence type="ECO:0000256" key="6">
    <source>
        <dbReference type="ARBA" id="ARBA00023136"/>
    </source>
</evidence>
<dbReference type="EMBL" id="JBBXMP010000003">
    <property type="protein sequence ID" value="KAL0071368.1"/>
    <property type="molecule type" value="Genomic_DNA"/>
</dbReference>
<sequence length="176" mass="20498">MHLSLAQRSCPLVHRSSRLLHASSRFSRDLIGPPHPISNLRPIIYDDIPTPPPPSLLHHPYSLAEFDPEPEKNESSLELQWKLQRRQLDDLNHHFWLDSNIRFEGAKQAVLESLPPTATVMDKEHALSELYKQWYMQEKPRLDEYTRVYRARNIAVIVLAARASFDRFKRRLTGAS</sequence>
<dbReference type="InterPro" id="IPR018796">
    <property type="entry name" value="COA8"/>
</dbReference>
<evidence type="ECO:0000313" key="8">
    <source>
        <dbReference type="Proteomes" id="UP001437256"/>
    </source>
</evidence>
<dbReference type="Pfam" id="PF10231">
    <property type="entry name" value="COA8"/>
    <property type="match status" value="1"/>
</dbReference>
<keyword evidence="5" id="KW-0496">Mitochondrion</keyword>
<protein>
    <submittedName>
        <fullName evidence="7">Uncharacterized protein</fullName>
    </submittedName>
</protein>
<keyword evidence="4" id="KW-0809">Transit peptide</keyword>
<evidence type="ECO:0000256" key="5">
    <source>
        <dbReference type="ARBA" id="ARBA00023128"/>
    </source>
</evidence>
<evidence type="ECO:0000256" key="4">
    <source>
        <dbReference type="ARBA" id="ARBA00022946"/>
    </source>
</evidence>
<comment type="caution">
    <text evidence="7">The sequence shown here is derived from an EMBL/GenBank/DDBJ whole genome shotgun (WGS) entry which is preliminary data.</text>
</comment>
<organism evidence="7 8">
    <name type="scientific">Marasmius tenuissimus</name>
    <dbReference type="NCBI Taxonomy" id="585030"/>
    <lineage>
        <taxon>Eukaryota</taxon>
        <taxon>Fungi</taxon>
        <taxon>Dikarya</taxon>
        <taxon>Basidiomycota</taxon>
        <taxon>Agaricomycotina</taxon>
        <taxon>Agaricomycetes</taxon>
        <taxon>Agaricomycetidae</taxon>
        <taxon>Agaricales</taxon>
        <taxon>Marasmiineae</taxon>
        <taxon>Marasmiaceae</taxon>
        <taxon>Marasmius</taxon>
    </lineage>
</organism>
<keyword evidence="3" id="KW-0999">Mitochondrion inner membrane</keyword>
<comment type="subcellular location">
    <subcellularLocation>
        <location evidence="1">Mitochondrion inner membrane</location>
        <topology evidence="1">Peripheral membrane protein</topology>
        <orientation evidence="1">Matrix side</orientation>
    </subcellularLocation>
</comment>
<evidence type="ECO:0000313" key="7">
    <source>
        <dbReference type="EMBL" id="KAL0071368.1"/>
    </source>
</evidence>
<dbReference type="PANTHER" id="PTHR31107">
    <property type="entry name" value="APOPTOGENIC PROTEIN 1, MITOCHONDRIAL"/>
    <property type="match status" value="1"/>
</dbReference>
<evidence type="ECO:0000256" key="1">
    <source>
        <dbReference type="ARBA" id="ARBA00004443"/>
    </source>
</evidence>
<comment type="similarity">
    <text evidence="2">Belongs to the COA8 family.</text>
</comment>
<name>A0ABR3ACD0_9AGAR</name>
<keyword evidence="8" id="KW-1185">Reference proteome</keyword>
<dbReference type="Proteomes" id="UP001437256">
    <property type="component" value="Unassembled WGS sequence"/>
</dbReference>
<reference evidence="7 8" key="1">
    <citation type="submission" date="2024-05" db="EMBL/GenBank/DDBJ databases">
        <title>A draft genome resource for the thread blight pathogen Marasmius tenuissimus strain MS-2.</title>
        <authorList>
            <person name="Yulfo-Soto G.E."/>
            <person name="Baruah I.K."/>
            <person name="Amoako-Attah I."/>
            <person name="Bukari Y."/>
            <person name="Meinhardt L.W."/>
            <person name="Bailey B.A."/>
            <person name="Cohen S.P."/>
        </authorList>
    </citation>
    <scope>NUCLEOTIDE SEQUENCE [LARGE SCALE GENOMIC DNA]</scope>
    <source>
        <strain evidence="7 8">MS-2</strain>
    </source>
</reference>
<proteinExistence type="inferred from homology"/>
<evidence type="ECO:0000256" key="2">
    <source>
        <dbReference type="ARBA" id="ARBA00005453"/>
    </source>
</evidence>
<evidence type="ECO:0000256" key="3">
    <source>
        <dbReference type="ARBA" id="ARBA00022792"/>
    </source>
</evidence>
<gene>
    <name evidence="7" type="ORF">AAF712_001225</name>
</gene>